<proteinExistence type="predicted"/>
<feature type="transmembrane region" description="Helical" evidence="1">
    <location>
        <begin position="38"/>
        <end position="60"/>
    </location>
</feature>
<keyword evidence="3" id="KW-1185">Reference proteome</keyword>
<keyword evidence="1" id="KW-0472">Membrane</keyword>
<dbReference type="KEGG" id="xba:C7S18_04065"/>
<feature type="transmembrane region" description="Helical" evidence="1">
    <location>
        <begin position="175"/>
        <end position="191"/>
    </location>
</feature>
<feature type="transmembrane region" description="Helical" evidence="1">
    <location>
        <begin position="125"/>
        <end position="147"/>
    </location>
</feature>
<organism evidence="2 3">
    <name type="scientific">Ahniella affigens</name>
    <dbReference type="NCBI Taxonomy" id="2021234"/>
    <lineage>
        <taxon>Bacteria</taxon>
        <taxon>Pseudomonadati</taxon>
        <taxon>Pseudomonadota</taxon>
        <taxon>Gammaproteobacteria</taxon>
        <taxon>Lysobacterales</taxon>
        <taxon>Rhodanobacteraceae</taxon>
        <taxon>Ahniella</taxon>
    </lineage>
</organism>
<sequence length="206" mass="22732">MTRSLGVVFAVIPDLVTASLFVLCWIAPAWIGPGWIKSLMLLMVFEFVCIHATAFLMNLAMSDKMSRTKRSVGIVAIGFGYLGLAAAIAYAFGAWWPIIAFLWLLVGKLAIVWEQANKQRQRQQMLIWGISTGAYIVTVLAGVMIPVPALMITDAVREAAELTGSGLWVDHPERMIFSGLLYFCALSYVKYRVLRQAVSAQSPNSK</sequence>
<gene>
    <name evidence="2" type="ORF">C7S18_04065</name>
</gene>
<evidence type="ECO:0000313" key="3">
    <source>
        <dbReference type="Proteomes" id="UP000241074"/>
    </source>
</evidence>
<evidence type="ECO:0000313" key="2">
    <source>
        <dbReference type="EMBL" id="AVP96419.1"/>
    </source>
</evidence>
<dbReference type="AlphaFoldDB" id="A0A2P1PNK4"/>
<dbReference type="OrthoDB" id="5966002at2"/>
<reference evidence="2 3" key="1">
    <citation type="submission" date="2018-03" db="EMBL/GenBank/DDBJ databases">
        <title>Ahniella affigens gen. nov., sp. nov., a gammaproteobacterium isolated from sandy soil near a stream.</title>
        <authorList>
            <person name="Ko Y."/>
            <person name="Kim J.-H."/>
        </authorList>
    </citation>
    <scope>NUCLEOTIDE SEQUENCE [LARGE SCALE GENOMIC DNA]</scope>
    <source>
        <strain evidence="2 3">D13</strain>
    </source>
</reference>
<reference evidence="2 3" key="2">
    <citation type="submission" date="2018-03" db="EMBL/GenBank/DDBJ databases">
        <authorList>
            <person name="Keele B.F."/>
        </authorList>
    </citation>
    <scope>NUCLEOTIDE SEQUENCE [LARGE SCALE GENOMIC DNA]</scope>
    <source>
        <strain evidence="2 3">D13</strain>
    </source>
</reference>
<name>A0A2P1PNK4_9GAMM</name>
<evidence type="ECO:0000256" key="1">
    <source>
        <dbReference type="SAM" id="Phobius"/>
    </source>
</evidence>
<keyword evidence="1" id="KW-0812">Transmembrane</keyword>
<dbReference type="EMBL" id="CP027860">
    <property type="protein sequence ID" value="AVP96419.1"/>
    <property type="molecule type" value="Genomic_DNA"/>
</dbReference>
<dbReference type="RefSeq" id="WP_106890348.1">
    <property type="nucleotide sequence ID" value="NZ_CP027860.1"/>
</dbReference>
<feature type="transmembrane region" description="Helical" evidence="1">
    <location>
        <begin position="7"/>
        <end position="32"/>
    </location>
</feature>
<feature type="transmembrane region" description="Helical" evidence="1">
    <location>
        <begin position="72"/>
        <end position="89"/>
    </location>
</feature>
<feature type="transmembrane region" description="Helical" evidence="1">
    <location>
        <begin position="95"/>
        <end position="113"/>
    </location>
</feature>
<dbReference type="Proteomes" id="UP000241074">
    <property type="component" value="Chromosome"/>
</dbReference>
<keyword evidence="1" id="KW-1133">Transmembrane helix</keyword>
<accession>A0A2P1PNK4</accession>
<protein>
    <submittedName>
        <fullName evidence="2">Uncharacterized protein</fullName>
    </submittedName>
</protein>